<dbReference type="EMBL" id="CP011542">
    <property type="protein sequence ID" value="AKK05028.1"/>
    <property type="molecule type" value="Genomic_DNA"/>
</dbReference>
<dbReference type="Gene3D" id="1.10.357.10">
    <property type="entry name" value="Tetracycline Repressor, domain 2"/>
    <property type="match status" value="1"/>
</dbReference>
<dbReference type="GO" id="GO:0000976">
    <property type="term" value="F:transcription cis-regulatory region binding"/>
    <property type="evidence" value="ECO:0007669"/>
    <property type="project" value="TreeGrafter"/>
</dbReference>
<keyword evidence="1" id="KW-0805">Transcription regulation</keyword>
<dbReference type="STRING" id="571915.CMUST_03420"/>
<organism evidence="5 6">
    <name type="scientific">Corynebacterium mustelae</name>
    <dbReference type="NCBI Taxonomy" id="571915"/>
    <lineage>
        <taxon>Bacteria</taxon>
        <taxon>Bacillati</taxon>
        <taxon>Actinomycetota</taxon>
        <taxon>Actinomycetes</taxon>
        <taxon>Mycobacteriales</taxon>
        <taxon>Corynebacteriaceae</taxon>
        <taxon>Corynebacterium</taxon>
    </lineage>
</organism>
<evidence type="ECO:0000313" key="5">
    <source>
        <dbReference type="EMBL" id="AKK05028.1"/>
    </source>
</evidence>
<dbReference type="PANTHER" id="PTHR30055:SF234">
    <property type="entry name" value="HTH-TYPE TRANSCRIPTIONAL REGULATOR BETI"/>
    <property type="match status" value="1"/>
</dbReference>
<dbReference type="Proteomes" id="UP000035199">
    <property type="component" value="Chromosome"/>
</dbReference>
<reference evidence="6" key="2">
    <citation type="submission" date="2015-05" db="EMBL/GenBank/DDBJ databases">
        <title>Complete genome sequence of Corynebacterium mustelae DSM 45274, isolated from various tissues of a male ferret with lethal sepsis.</title>
        <authorList>
            <person name="Ruckert C."/>
            <person name="Albersmeier A."/>
            <person name="Winkler A."/>
            <person name="Tauch A."/>
        </authorList>
    </citation>
    <scope>NUCLEOTIDE SEQUENCE [LARGE SCALE GENOMIC DNA]</scope>
    <source>
        <strain evidence="6">DSM 45274</strain>
    </source>
</reference>
<accession>A0A0G3GZN3</accession>
<dbReference type="InterPro" id="IPR001647">
    <property type="entry name" value="HTH_TetR"/>
</dbReference>
<keyword evidence="3" id="KW-0804">Transcription</keyword>
<evidence type="ECO:0000313" key="6">
    <source>
        <dbReference type="Proteomes" id="UP000035199"/>
    </source>
</evidence>
<keyword evidence="6" id="KW-1185">Reference proteome</keyword>
<dbReference type="PANTHER" id="PTHR30055">
    <property type="entry name" value="HTH-TYPE TRANSCRIPTIONAL REGULATOR RUTR"/>
    <property type="match status" value="1"/>
</dbReference>
<evidence type="ECO:0000256" key="3">
    <source>
        <dbReference type="ARBA" id="ARBA00023163"/>
    </source>
</evidence>
<evidence type="ECO:0000259" key="4">
    <source>
        <dbReference type="Pfam" id="PF00440"/>
    </source>
</evidence>
<reference evidence="5 6" key="1">
    <citation type="journal article" date="2015" name="Genome Announc.">
        <title>Complete Genome Sequence of the Type Strain Corynebacterium mustelae DSM 45274, Isolated from Various Tissues of a Male Ferret with Lethal Sepsis.</title>
        <authorList>
            <person name="Ruckert C."/>
            <person name="Eimer J."/>
            <person name="Winkler A."/>
            <person name="Tauch A."/>
        </authorList>
    </citation>
    <scope>NUCLEOTIDE SEQUENCE [LARGE SCALE GENOMIC DNA]</scope>
    <source>
        <strain evidence="5 6">DSM 45274</strain>
    </source>
</reference>
<dbReference type="InterPro" id="IPR009057">
    <property type="entry name" value="Homeodomain-like_sf"/>
</dbReference>
<evidence type="ECO:0000256" key="2">
    <source>
        <dbReference type="ARBA" id="ARBA00023125"/>
    </source>
</evidence>
<dbReference type="InterPro" id="IPR036271">
    <property type="entry name" value="Tet_transcr_reg_TetR-rel_C_sf"/>
</dbReference>
<dbReference type="SUPFAM" id="SSF46689">
    <property type="entry name" value="Homeodomain-like"/>
    <property type="match status" value="1"/>
</dbReference>
<dbReference type="PATRIC" id="fig|571915.4.peg.728"/>
<dbReference type="SUPFAM" id="SSF48498">
    <property type="entry name" value="Tetracyclin repressor-like, C-terminal domain"/>
    <property type="match status" value="1"/>
</dbReference>
<sequence>MVMIAARGGRKTGPKPKFSKADVVDAAFAVGIADFTLAQVARQLSVATSAVYRIFDSRDELVHACLSRAAAEIAAAFDPDLSWQEALLLWADRCWSVYERYPGLSLTILRHPSAVIHMEDHLKRFVEFLTAAGLPQESAAFAIDFIGDTVITTHIGVSAMRNVNDSGQRELDTIFARTSDDAVFKPDEGWADRGFLDKKLKFIITGLANELES</sequence>
<dbReference type="GO" id="GO:0003700">
    <property type="term" value="F:DNA-binding transcription factor activity"/>
    <property type="evidence" value="ECO:0007669"/>
    <property type="project" value="TreeGrafter"/>
</dbReference>
<evidence type="ECO:0000256" key="1">
    <source>
        <dbReference type="ARBA" id="ARBA00023015"/>
    </source>
</evidence>
<protein>
    <submittedName>
        <fullName evidence="5">Transcriptional regulator, TetR family</fullName>
    </submittedName>
</protein>
<name>A0A0G3GZN3_9CORY</name>
<dbReference type="InterPro" id="IPR050109">
    <property type="entry name" value="HTH-type_TetR-like_transc_reg"/>
</dbReference>
<dbReference type="KEGG" id="cmv:CMUST_03420"/>
<keyword evidence="2" id="KW-0238">DNA-binding</keyword>
<gene>
    <name evidence="5" type="ORF">CMUST_03420</name>
</gene>
<dbReference type="Pfam" id="PF00440">
    <property type="entry name" value="TetR_N"/>
    <property type="match status" value="1"/>
</dbReference>
<proteinExistence type="predicted"/>
<dbReference type="AlphaFoldDB" id="A0A0G3GZN3"/>
<feature type="domain" description="HTH tetR-type" evidence="4">
    <location>
        <begin position="30"/>
        <end position="65"/>
    </location>
</feature>